<dbReference type="RefSeq" id="WP_074204715.1">
    <property type="nucleotide sequence ID" value="NZ_FSQW01000001.1"/>
</dbReference>
<gene>
    <name evidence="3" type="ORF">SAMN02745824_1855</name>
</gene>
<proteinExistence type="predicted"/>
<dbReference type="InterPro" id="IPR038375">
    <property type="entry name" value="NDUFAF7_sf"/>
</dbReference>
<dbReference type="InterPro" id="IPR029063">
    <property type="entry name" value="SAM-dependent_MTases_sf"/>
</dbReference>
<dbReference type="Pfam" id="PF02636">
    <property type="entry name" value="Methyltransf_28"/>
    <property type="match status" value="1"/>
</dbReference>
<dbReference type="PANTHER" id="PTHR12049">
    <property type="entry name" value="PROTEIN ARGININE METHYLTRANSFERASE NDUFAF7, MITOCHONDRIAL"/>
    <property type="match status" value="1"/>
</dbReference>
<protein>
    <submittedName>
        <fullName evidence="3">NADH dehydrogenase [ubiquinone] 1 alpha subcomplex assembly factor 7</fullName>
    </submittedName>
</protein>
<accession>A0A1N6DEJ8</accession>
<evidence type="ECO:0000256" key="1">
    <source>
        <dbReference type="ARBA" id="ARBA00022603"/>
    </source>
</evidence>
<dbReference type="STRING" id="1123272.SAMN02745824_1855"/>
<organism evidence="3 4">
    <name type="scientific">Parasphingorhabdus marina DSM 22363</name>
    <dbReference type="NCBI Taxonomy" id="1123272"/>
    <lineage>
        <taxon>Bacteria</taxon>
        <taxon>Pseudomonadati</taxon>
        <taxon>Pseudomonadota</taxon>
        <taxon>Alphaproteobacteria</taxon>
        <taxon>Sphingomonadales</taxon>
        <taxon>Sphingomonadaceae</taxon>
        <taxon>Parasphingorhabdus</taxon>
    </lineage>
</organism>
<keyword evidence="3" id="KW-0830">Ubiquinone</keyword>
<dbReference type="PANTHER" id="PTHR12049:SF7">
    <property type="entry name" value="PROTEIN ARGININE METHYLTRANSFERASE NDUFAF7, MITOCHONDRIAL"/>
    <property type="match status" value="1"/>
</dbReference>
<reference evidence="4" key="1">
    <citation type="submission" date="2016-11" db="EMBL/GenBank/DDBJ databases">
        <authorList>
            <person name="Varghese N."/>
            <person name="Submissions S."/>
        </authorList>
    </citation>
    <scope>NUCLEOTIDE SEQUENCE [LARGE SCALE GENOMIC DNA]</scope>
    <source>
        <strain evidence="4">DSM 22363</strain>
    </source>
</reference>
<dbReference type="AlphaFoldDB" id="A0A1N6DEJ8"/>
<keyword evidence="4" id="KW-1185">Reference proteome</keyword>
<sequence length="358" mass="38811">MPDGDTAAHILAVRIAQNGPISLGEYMAVANAHYYGSRDPLGEAGDFVTAPEISQMFGELIGIWLADSWLRAGKPDPIHYVELGPGRGTLAADARRAMARFGLQPDMHLVETSPALKTKQAELVPEAHWHEDLANLPDTGPLFVVANEFFDALPIEQHVLTEHGWRQNMVARDRNKFVAVPGKLIAESPVATSKKQFPAGTILESSPESVRVLGELSGRLATQGGAMLIIDYGHDRPGTGSTLQAVKGHMPVSPFDSPGESDLTAHVDFHVLANIARTRLLSVHGPAEQGQWLKSLGIEQRARALIDARPDQKEAVEAACHRLTHVDEMGRLFRVMAATSMNWPDPEGFVYGNEPPAG</sequence>
<dbReference type="Proteomes" id="UP000185192">
    <property type="component" value="Unassembled WGS sequence"/>
</dbReference>
<evidence type="ECO:0000313" key="3">
    <source>
        <dbReference type="EMBL" id="SIN69137.1"/>
    </source>
</evidence>
<evidence type="ECO:0000256" key="2">
    <source>
        <dbReference type="ARBA" id="ARBA00022679"/>
    </source>
</evidence>
<dbReference type="SUPFAM" id="SSF53335">
    <property type="entry name" value="S-adenosyl-L-methionine-dependent methyltransferases"/>
    <property type="match status" value="1"/>
</dbReference>
<dbReference type="GO" id="GO:0032259">
    <property type="term" value="P:methylation"/>
    <property type="evidence" value="ECO:0007669"/>
    <property type="project" value="UniProtKB-KW"/>
</dbReference>
<keyword evidence="1" id="KW-0489">Methyltransferase</keyword>
<evidence type="ECO:0000313" key="4">
    <source>
        <dbReference type="Proteomes" id="UP000185192"/>
    </source>
</evidence>
<keyword evidence="2" id="KW-0808">Transferase</keyword>
<name>A0A1N6DEJ8_9SPHN</name>
<dbReference type="Gene3D" id="3.40.50.12710">
    <property type="match status" value="1"/>
</dbReference>
<dbReference type="EMBL" id="FSQW01000001">
    <property type="protein sequence ID" value="SIN69137.1"/>
    <property type="molecule type" value="Genomic_DNA"/>
</dbReference>
<dbReference type="GO" id="GO:0035243">
    <property type="term" value="F:protein-arginine omega-N symmetric methyltransferase activity"/>
    <property type="evidence" value="ECO:0007669"/>
    <property type="project" value="TreeGrafter"/>
</dbReference>
<dbReference type="InterPro" id="IPR003788">
    <property type="entry name" value="NDUFAF7"/>
</dbReference>